<dbReference type="InterPro" id="IPR050832">
    <property type="entry name" value="Bact_Acetyltransf"/>
</dbReference>
<dbReference type="CDD" id="cd04301">
    <property type="entry name" value="NAT_SF"/>
    <property type="match status" value="1"/>
</dbReference>
<accession>A0A1Z3HRR8</accession>
<evidence type="ECO:0000313" key="5">
    <source>
        <dbReference type="Proteomes" id="UP000191901"/>
    </source>
</evidence>
<proteinExistence type="predicted"/>
<evidence type="ECO:0000256" key="2">
    <source>
        <dbReference type="ARBA" id="ARBA00023315"/>
    </source>
</evidence>
<keyword evidence="1" id="KW-0808">Transferase</keyword>
<dbReference type="SUPFAM" id="SSF55729">
    <property type="entry name" value="Acyl-CoA N-acyltransferases (Nat)"/>
    <property type="match status" value="2"/>
</dbReference>
<organism evidence="4 5">
    <name type="scientific">Halomicronema hongdechloris C2206</name>
    <dbReference type="NCBI Taxonomy" id="1641165"/>
    <lineage>
        <taxon>Bacteria</taxon>
        <taxon>Bacillati</taxon>
        <taxon>Cyanobacteriota</taxon>
        <taxon>Cyanophyceae</taxon>
        <taxon>Nodosilineales</taxon>
        <taxon>Nodosilineaceae</taxon>
        <taxon>Halomicronema</taxon>
    </lineage>
</organism>
<reference evidence="4 5" key="1">
    <citation type="journal article" date="2016" name="Biochim. Biophys. Acta">
        <title>Characterization of red-shifted phycobilisomes isolated from the chlorophyll f-containing cyanobacterium Halomicronema hongdechloris.</title>
        <authorList>
            <person name="Li Y."/>
            <person name="Lin Y."/>
            <person name="Garvey C.J."/>
            <person name="Birch D."/>
            <person name="Corkery R.W."/>
            <person name="Loughlin P.C."/>
            <person name="Scheer H."/>
            <person name="Willows R.D."/>
            <person name="Chen M."/>
        </authorList>
    </citation>
    <scope>NUCLEOTIDE SEQUENCE [LARGE SCALE GENOMIC DNA]</scope>
    <source>
        <strain evidence="4 5">C2206</strain>
    </source>
</reference>
<dbReference type="STRING" id="1641165.XM38_02945"/>
<dbReference type="InterPro" id="IPR000182">
    <property type="entry name" value="GNAT_dom"/>
</dbReference>
<protein>
    <recommendedName>
        <fullName evidence="3">N-acetyltransferase domain-containing protein</fullName>
    </recommendedName>
</protein>
<evidence type="ECO:0000259" key="3">
    <source>
        <dbReference type="PROSITE" id="PS51186"/>
    </source>
</evidence>
<keyword evidence="5" id="KW-1185">Reference proteome</keyword>
<feature type="domain" description="N-acetyltransferase" evidence="3">
    <location>
        <begin position="12"/>
        <end position="165"/>
    </location>
</feature>
<dbReference type="GO" id="GO:0016747">
    <property type="term" value="F:acyltransferase activity, transferring groups other than amino-acyl groups"/>
    <property type="evidence" value="ECO:0007669"/>
    <property type="project" value="InterPro"/>
</dbReference>
<name>A0A1Z3HRR8_9CYAN</name>
<sequence length="295" mass="31757">MQTLIPSPDLTLTIRPGTAADADACGEICYEAFKAISTQHNFPPDFPTPAVAHGLISMLFSQPDLYYSVVAEVGGRIVGSNFLQEGCAIAGVGPITVASDIQNASVGRHLMATVLDRAQQQGFAGVRLLQATFHNRSLSLYTKLGFDVQEPLANIQGPPLNLQIPGYPVRPATEADLPGCDRLCQEVHGFTRSHELLATIRQGSATVVEHDSRITGYATLIGFFGHAVGETNEDLKALIGAAPAFEGSGFMLPSRNSHLFRWCLEHGLRVVQPMTLMSLGLYNQPKGVFLPSILF</sequence>
<dbReference type="Pfam" id="PF00583">
    <property type="entry name" value="Acetyltransf_1"/>
    <property type="match status" value="1"/>
</dbReference>
<dbReference type="AlphaFoldDB" id="A0A1Z3HRR8"/>
<dbReference type="OrthoDB" id="510731at2"/>
<dbReference type="PANTHER" id="PTHR43877">
    <property type="entry name" value="AMINOALKYLPHOSPHONATE N-ACETYLTRANSFERASE-RELATED-RELATED"/>
    <property type="match status" value="1"/>
</dbReference>
<evidence type="ECO:0000313" key="4">
    <source>
        <dbReference type="EMBL" id="ASC72942.1"/>
    </source>
</evidence>
<dbReference type="EMBL" id="CP021983">
    <property type="protein sequence ID" value="ASC72942.1"/>
    <property type="molecule type" value="Genomic_DNA"/>
</dbReference>
<evidence type="ECO:0000256" key="1">
    <source>
        <dbReference type="ARBA" id="ARBA00022679"/>
    </source>
</evidence>
<dbReference type="Gene3D" id="3.40.630.30">
    <property type="match status" value="1"/>
</dbReference>
<gene>
    <name evidence="4" type="ORF">XM38_039020</name>
</gene>
<dbReference type="PROSITE" id="PS51186">
    <property type="entry name" value="GNAT"/>
    <property type="match status" value="1"/>
</dbReference>
<keyword evidence="2" id="KW-0012">Acyltransferase</keyword>
<dbReference type="InterPro" id="IPR016181">
    <property type="entry name" value="Acyl_CoA_acyltransferase"/>
</dbReference>
<dbReference type="KEGG" id="hhg:XM38_039020"/>
<dbReference type="RefSeq" id="WP_088430675.1">
    <property type="nucleotide sequence ID" value="NZ_CP021983.2"/>
</dbReference>
<dbReference type="Proteomes" id="UP000191901">
    <property type="component" value="Chromosome"/>
</dbReference>